<name>A0A1Q8QW64_9FIRM</name>
<proteinExistence type="predicted"/>
<comment type="caution">
    <text evidence="1">The sequence shown here is derived from an EMBL/GenBank/DDBJ whole genome shotgun (WGS) entry which is preliminary data.</text>
</comment>
<keyword evidence="2" id="KW-1185">Reference proteome</keyword>
<evidence type="ECO:0000313" key="1">
    <source>
        <dbReference type="EMBL" id="OLN31571.1"/>
    </source>
</evidence>
<gene>
    <name evidence="1" type="ORF">DSOL_2438</name>
</gene>
<dbReference type="AlphaFoldDB" id="A0A1Q8QW64"/>
<dbReference type="EMBL" id="MLBF01000016">
    <property type="protein sequence ID" value="OLN31571.1"/>
    <property type="molecule type" value="Genomic_DNA"/>
</dbReference>
<dbReference type="RefSeq" id="WP_075365052.1">
    <property type="nucleotide sequence ID" value="NZ_MLBF01000016.1"/>
</dbReference>
<reference evidence="1 2" key="1">
    <citation type="submission" date="2016-09" db="EMBL/GenBank/DDBJ databases">
        <title>Complete genome of Desulfosporosinus sp. OL.</title>
        <authorList>
            <person name="Mardanov A."/>
            <person name="Beletsky A."/>
            <person name="Panova A."/>
            <person name="Karnachuk O."/>
            <person name="Ravin N."/>
        </authorList>
    </citation>
    <scope>NUCLEOTIDE SEQUENCE [LARGE SCALE GENOMIC DNA]</scope>
    <source>
        <strain evidence="1 2">OL</strain>
    </source>
</reference>
<dbReference type="OrthoDB" id="1798242at2"/>
<dbReference type="Proteomes" id="UP000186102">
    <property type="component" value="Unassembled WGS sequence"/>
</dbReference>
<evidence type="ECO:0000313" key="2">
    <source>
        <dbReference type="Proteomes" id="UP000186102"/>
    </source>
</evidence>
<organism evidence="1 2">
    <name type="scientific">Desulfosporosinus metallidurans</name>
    <dbReference type="NCBI Taxonomy" id="1888891"/>
    <lineage>
        <taxon>Bacteria</taxon>
        <taxon>Bacillati</taxon>
        <taxon>Bacillota</taxon>
        <taxon>Clostridia</taxon>
        <taxon>Eubacteriales</taxon>
        <taxon>Desulfitobacteriaceae</taxon>
        <taxon>Desulfosporosinus</taxon>
    </lineage>
</organism>
<protein>
    <submittedName>
        <fullName evidence="1">Uncharacterized protein</fullName>
    </submittedName>
</protein>
<accession>A0A1Q8QW64</accession>
<sequence length="97" mass="11012">MLTLSAKIEFVKFLKEKFLGKNLKCIEVVCVVECAMDFGVVENIDVADDKVSIWGGEAGVFWINLNDIENVNYKPRDEDVILQIEAKNEVKVQFSVE</sequence>